<name>A0AAD4M6Q0_9AGAM</name>
<dbReference type="EMBL" id="WTXG01000013">
    <property type="protein sequence ID" value="KAI0301670.1"/>
    <property type="molecule type" value="Genomic_DNA"/>
</dbReference>
<keyword evidence="2" id="KW-1185">Reference proteome</keyword>
<evidence type="ECO:0000313" key="1">
    <source>
        <dbReference type="EMBL" id="KAI0301670.1"/>
    </source>
</evidence>
<proteinExistence type="predicted"/>
<sequence>MVCKIYPLGPGEQDALNKFLEEHLQRGDGPVETGHMGGLNRYISLLIVMLF</sequence>
<accession>A0AAD4M6Q0</accession>
<comment type="caution">
    <text evidence="1">The sequence shown here is derived from an EMBL/GenBank/DDBJ whole genome shotgun (WGS) entry which is preliminary data.</text>
</comment>
<reference evidence="1" key="1">
    <citation type="journal article" date="2022" name="New Phytol.">
        <title>Evolutionary transition to the ectomycorrhizal habit in the genomes of a hyperdiverse lineage of mushroom-forming fungi.</title>
        <authorList>
            <person name="Looney B."/>
            <person name="Miyauchi S."/>
            <person name="Morin E."/>
            <person name="Drula E."/>
            <person name="Courty P.E."/>
            <person name="Kohler A."/>
            <person name="Kuo A."/>
            <person name="LaButti K."/>
            <person name="Pangilinan J."/>
            <person name="Lipzen A."/>
            <person name="Riley R."/>
            <person name="Andreopoulos W."/>
            <person name="He G."/>
            <person name="Johnson J."/>
            <person name="Nolan M."/>
            <person name="Tritt A."/>
            <person name="Barry K.W."/>
            <person name="Grigoriev I.V."/>
            <person name="Nagy L.G."/>
            <person name="Hibbett D."/>
            <person name="Henrissat B."/>
            <person name="Matheny P.B."/>
            <person name="Labbe J."/>
            <person name="Martin F.M."/>
        </authorList>
    </citation>
    <scope>NUCLEOTIDE SEQUENCE</scope>
    <source>
        <strain evidence="1">BPL690</strain>
    </source>
</reference>
<protein>
    <submittedName>
        <fullName evidence="1">Uncharacterized protein</fullName>
    </submittedName>
</protein>
<dbReference type="AlphaFoldDB" id="A0AAD4M6Q0"/>
<organism evidence="1 2">
    <name type="scientific">Multifurca ochricompacta</name>
    <dbReference type="NCBI Taxonomy" id="376703"/>
    <lineage>
        <taxon>Eukaryota</taxon>
        <taxon>Fungi</taxon>
        <taxon>Dikarya</taxon>
        <taxon>Basidiomycota</taxon>
        <taxon>Agaricomycotina</taxon>
        <taxon>Agaricomycetes</taxon>
        <taxon>Russulales</taxon>
        <taxon>Russulaceae</taxon>
        <taxon>Multifurca</taxon>
    </lineage>
</organism>
<gene>
    <name evidence="1" type="ORF">B0F90DRAFT_287506</name>
</gene>
<dbReference type="Proteomes" id="UP001203297">
    <property type="component" value="Unassembled WGS sequence"/>
</dbReference>
<evidence type="ECO:0000313" key="2">
    <source>
        <dbReference type="Proteomes" id="UP001203297"/>
    </source>
</evidence>